<reference evidence="2 3" key="1">
    <citation type="journal article" date="2019" name="Ecotoxicol. Environ. Saf.">
        <title>Microbial characterization of heavy metal resistant bacterial strains isolated from an electroplating wastewater treatment plant.</title>
        <authorList>
            <person name="Cai X."/>
            <person name="Zheng X."/>
            <person name="Zhang D."/>
            <person name="Iqbal W."/>
            <person name="Liu C."/>
            <person name="Yang B."/>
            <person name="Zhao X."/>
            <person name="Lu X."/>
            <person name="Mao Y."/>
        </authorList>
    </citation>
    <scope>NUCLEOTIDE SEQUENCE [LARGE SCALE GENOMIC DNA]</scope>
    <source>
        <strain evidence="2 3">Co1-1</strain>
    </source>
</reference>
<dbReference type="Proteomes" id="UP000321735">
    <property type="component" value="Chromosome"/>
</dbReference>
<accession>A0A9X7M129</accession>
<dbReference type="RefSeq" id="WP_256428045.1">
    <property type="nucleotide sequence ID" value="NZ_JANHDX010000046.1"/>
</dbReference>
<feature type="compositionally biased region" description="Basic and acidic residues" evidence="1">
    <location>
        <begin position="55"/>
        <end position="71"/>
    </location>
</feature>
<organism evidence="2 3">
    <name type="scientific">Bacillus cereus</name>
    <dbReference type="NCBI Taxonomy" id="1396"/>
    <lineage>
        <taxon>Bacteria</taxon>
        <taxon>Bacillati</taxon>
        <taxon>Bacillota</taxon>
        <taxon>Bacilli</taxon>
        <taxon>Bacillales</taxon>
        <taxon>Bacillaceae</taxon>
        <taxon>Bacillus</taxon>
        <taxon>Bacillus cereus group</taxon>
    </lineage>
</organism>
<evidence type="ECO:0000313" key="2">
    <source>
        <dbReference type="EMBL" id="QDZ76844.1"/>
    </source>
</evidence>
<dbReference type="AlphaFoldDB" id="A0A9X7M129"/>
<evidence type="ECO:0000256" key="1">
    <source>
        <dbReference type="SAM" id="MobiDB-lite"/>
    </source>
</evidence>
<gene>
    <name evidence="2" type="ORF">D0437_28940</name>
</gene>
<sequence>MRKESIVQIGYGTFILVKGDEFYAYRIVCRYYVACSYRTQCDHTIYRKNNQGMEQENRMSMKETEKELGHS</sequence>
<feature type="region of interest" description="Disordered" evidence="1">
    <location>
        <begin position="52"/>
        <end position="71"/>
    </location>
</feature>
<proteinExistence type="predicted"/>
<protein>
    <submittedName>
        <fullName evidence="2">Uncharacterized protein</fullName>
    </submittedName>
</protein>
<evidence type="ECO:0000313" key="3">
    <source>
        <dbReference type="Proteomes" id="UP000321735"/>
    </source>
</evidence>
<name>A0A9X7M129_BACCE</name>
<dbReference type="EMBL" id="CP031778">
    <property type="protein sequence ID" value="QDZ76844.1"/>
    <property type="molecule type" value="Genomic_DNA"/>
</dbReference>